<dbReference type="InterPro" id="IPR050900">
    <property type="entry name" value="Transposase_IS3/IS150/IS904"/>
</dbReference>
<dbReference type="Proteomes" id="UP000243859">
    <property type="component" value="Unassembled WGS sequence"/>
</dbReference>
<dbReference type="GO" id="GO:0003677">
    <property type="term" value="F:DNA binding"/>
    <property type="evidence" value="ECO:0007669"/>
    <property type="project" value="InterPro"/>
</dbReference>
<dbReference type="OrthoDB" id="7801605at2"/>
<dbReference type="AlphaFoldDB" id="A0A2T5BAK8"/>
<feature type="non-terminal residue" evidence="2">
    <location>
        <position position="1"/>
    </location>
</feature>
<organism evidence="2 3">
    <name type="scientific">Rhodovulum imhoffii</name>
    <dbReference type="NCBI Taxonomy" id="365340"/>
    <lineage>
        <taxon>Bacteria</taxon>
        <taxon>Pseudomonadati</taxon>
        <taxon>Pseudomonadota</taxon>
        <taxon>Alphaproteobacteria</taxon>
        <taxon>Rhodobacterales</taxon>
        <taxon>Paracoccaceae</taxon>
        <taxon>Rhodovulum</taxon>
    </lineage>
</organism>
<comment type="caution">
    <text evidence="2">The sequence shown here is derived from an EMBL/GenBank/DDBJ whole genome shotgun (WGS) entry which is preliminary data.</text>
</comment>
<gene>
    <name evidence="2" type="ORF">C8N32_1501</name>
</gene>
<dbReference type="InterPro" id="IPR002514">
    <property type="entry name" value="Transposase_8"/>
</dbReference>
<evidence type="ECO:0000259" key="1">
    <source>
        <dbReference type="Pfam" id="PF13276"/>
    </source>
</evidence>
<dbReference type="InterPro" id="IPR009057">
    <property type="entry name" value="Homeodomain-like_sf"/>
</dbReference>
<protein>
    <submittedName>
        <fullName evidence="2">Transposase</fullName>
    </submittedName>
</protein>
<name>A0A2T5BAK8_9RHOB</name>
<dbReference type="SUPFAM" id="SSF46689">
    <property type="entry name" value="Homeodomain-like"/>
    <property type="match status" value="1"/>
</dbReference>
<dbReference type="InterPro" id="IPR025948">
    <property type="entry name" value="HTH-like_dom"/>
</dbReference>
<sequence length="185" mass="21310">ALTSGRTRREIAEDLGIGLSTLTRWLSQERDASDPSEAPVDLHAELKRLRRENAVAESGARYPKKSCGLLRERGKSMTFGFIETEKASFPIRRMCRVLGVSQSGFFAWQNRPACRRQQQDMVYLAHIRTAFALSNGTYGSPRMHRDLVDEGHEIGRHRTARLMRENQLIARQKRRFYDRDLENCS</sequence>
<dbReference type="PANTHER" id="PTHR46889">
    <property type="entry name" value="TRANSPOSASE INSF FOR INSERTION SEQUENCE IS3B-RELATED"/>
    <property type="match status" value="1"/>
</dbReference>
<feature type="domain" description="HTH-like" evidence="1">
    <location>
        <begin position="124"/>
        <end position="176"/>
    </location>
</feature>
<dbReference type="EMBL" id="QAAA01000050">
    <property type="protein sequence ID" value="PTM95987.1"/>
    <property type="molecule type" value="Genomic_DNA"/>
</dbReference>
<reference evidence="2 3" key="1">
    <citation type="submission" date="2018-04" db="EMBL/GenBank/DDBJ databases">
        <title>Genomic Encyclopedia of Archaeal and Bacterial Type Strains, Phase II (KMG-II): from individual species to whole genera.</title>
        <authorList>
            <person name="Goeker M."/>
        </authorList>
    </citation>
    <scope>NUCLEOTIDE SEQUENCE [LARGE SCALE GENOMIC DNA]</scope>
    <source>
        <strain evidence="2 3">DSM 18064</strain>
    </source>
</reference>
<dbReference type="GO" id="GO:0004803">
    <property type="term" value="F:transposase activity"/>
    <property type="evidence" value="ECO:0007669"/>
    <property type="project" value="InterPro"/>
</dbReference>
<evidence type="ECO:0000313" key="3">
    <source>
        <dbReference type="Proteomes" id="UP000243859"/>
    </source>
</evidence>
<proteinExistence type="predicted"/>
<dbReference type="Gene3D" id="1.10.10.60">
    <property type="entry name" value="Homeodomain-like"/>
    <property type="match status" value="1"/>
</dbReference>
<dbReference type="Pfam" id="PF13276">
    <property type="entry name" value="HTH_21"/>
    <property type="match status" value="1"/>
</dbReference>
<accession>A0A2T5BAK8</accession>
<evidence type="ECO:0000313" key="2">
    <source>
        <dbReference type="EMBL" id="PTM95987.1"/>
    </source>
</evidence>
<dbReference type="Pfam" id="PF01527">
    <property type="entry name" value="HTH_Tnp_1"/>
    <property type="match status" value="1"/>
</dbReference>
<dbReference type="PANTHER" id="PTHR46889:SF4">
    <property type="entry name" value="TRANSPOSASE INSO FOR INSERTION SEQUENCE ELEMENT IS911B-RELATED"/>
    <property type="match status" value="1"/>
</dbReference>
<keyword evidence="3" id="KW-1185">Reference proteome</keyword>
<dbReference type="GO" id="GO:0006313">
    <property type="term" value="P:DNA transposition"/>
    <property type="evidence" value="ECO:0007669"/>
    <property type="project" value="InterPro"/>
</dbReference>